<organism evidence="1 2">
    <name type="scientific">Piedraia hortae CBS 480.64</name>
    <dbReference type="NCBI Taxonomy" id="1314780"/>
    <lineage>
        <taxon>Eukaryota</taxon>
        <taxon>Fungi</taxon>
        <taxon>Dikarya</taxon>
        <taxon>Ascomycota</taxon>
        <taxon>Pezizomycotina</taxon>
        <taxon>Dothideomycetes</taxon>
        <taxon>Dothideomycetidae</taxon>
        <taxon>Capnodiales</taxon>
        <taxon>Piedraiaceae</taxon>
        <taxon>Piedraia</taxon>
    </lineage>
</organism>
<reference evidence="1" key="1">
    <citation type="journal article" date="2020" name="Stud. Mycol.">
        <title>101 Dothideomycetes genomes: a test case for predicting lifestyles and emergence of pathogens.</title>
        <authorList>
            <person name="Haridas S."/>
            <person name="Albert R."/>
            <person name="Binder M."/>
            <person name="Bloem J."/>
            <person name="Labutti K."/>
            <person name="Salamov A."/>
            <person name="Andreopoulos B."/>
            <person name="Baker S."/>
            <person name="Barry K."/>
            <person name="Bills G."/>
            <person name="Bluhm B."/>
            <person name="Cannon C."/>
            <person name="Castanera R."/>
            <person name="Culley D."/>
            <person name="Daum C."/>
            <person name="Ezra D."/>
            <person name="Gonzalez J."/>
            <person name="Henrissat B."/>
            <person name="Kuo A."/>
            <person name="Liang C."/>
            <person name="Lipzen A."/>
            <person name="Lutzoni F."/>
            <person name="Magnuson J."/>
            <person name="Mondo S."/>
            <person name="Nolan M."/>
            <person name="Ohm R."/>
            <person name="Pangilinan J."/>
            <person name="Park H.-J."/>
            <person name="Ramirez L."/>
            <person name="Alfaro M."/>
            <person name="Sun H."/>
            <person name="Tritt A."/>
            <person name="Yoshinaga Y."/>
            <person name="Zwiers L.-H."/>
            <person name="Turgeon B."/>
            <person name="Goodwin S."/>
            <person name="Spatafora J."/>
            <person name="Crous P."/>
            <person name="Grigoriev I."/>
        </authorList>
    </citation>
    <scope>NUCLEOTIDE SEQUENCE</scope>
    <source>
        <strain evidence="1">CBS 480.64</strain>
    </source>
</reference>
<proteinExistence type="predicted"/>
<evidence type="ECO:0000313" key="1">
    <source>
        <dbReference type="EMBL" id="KAF2857476.1"/>
    </source>
</evidence>
<name>A0A6A7BQA2_9PEZI</name>
<evidence type="ECO:0000313" key="2">
    <source>
        <dbReference type="Proteomes" id="UP000799421"/>
    </source>
</evidence>
<accession>A0A6A7BQA2</accession>
<dbReference type="Proteomes" id="UP000799421">
    <property type="component" value="Unassembled WGS sequence"/>
</dbReference>
<dbReference type="EMBL" id="MU006041">
    <property type="protein sequence ID" value="KAF2857476.1"/>
    <property type="molecule type" value="Genomic_DNA"/>
</dbReference>
<keyword evidence="2" id="KW-1185">Reference proteome</keyword>
<sequence>MAQRIPTRLLESIHNKLNEGLYADAISILKVSVDSGLASSRPAQLPPPTYLAWAASLAVHPQMTNRTNSQDKKHGASLALQYLRAVLNRVGSVTLKEAFVFEPNPSGSRGNKSNSRTRHGSVRAEEVKDALFLFEDDSLWKRAPNFWTVVGWAFNCSVQHRKRWEVWLPWLEVILDVLESDLAGIQNYVRAAESEHSTERRQILRAIFADGSRKSLEEFGEIWLNETELPEVDSNGNGVDQNGHHDDKANETLSLGDYKSIELRQRLLALLVRACREQETTIWESVDDFFLDMADYIRPLPLDSFQRFLLARRRWLSPKDVYTLARDTVVSLLGFIVPEGQVNFTQSDFIAHYAPHAANTAKAINNAKVSVVVESMLTALYTDQKLTANRSLQNAIAQGIVARSEKCKTKPSKTAEAEEAAKQMEMSALQMGAMLELL</sequence>
<gene>
    <name evidence="1" type="ORF">K470DRAFT_297059</name>
</gene>
<dbReference type="OrthoDB" id="5411773at2759"/>
<dbReference type="AlphaFoldDB" id="A0A6A7BQA2"/>
<protein>
    <submittedName>
        <fullName evidence="1">Uncharacterized protein</fullName>
    </submittedName>
</protein>